<evidence type="ECO:0000256" key="1">
    <source>
        <dbReference type="SAM" id="Phobius"/>
    </source>
</evidence>
<dbReference type="Proteomes" id="UP000180166">
    <property type="component" value="Chromosome"/>
</dbReference>
<evidence type="ECO:0000313" key="4">
    <source>
        <dbReference type="Proteomes" id="UP000037179"/>
    </source>
</evidence>
<dbReference type="Pfam" id="PF10011">
    <property type="entry name" value="DUF2254"/>
    <property type="match status" value="1"/>
</dbReference>
<dbReference type="AlphaFoldDB" id="A0ABC9YPS8"/>
<keyword evidence="1" id="KW-0472">Membrane</keyword>
<reference evidence="3 4" key="2">
    <citation type="journal article" date="2016" name="Genome Announc.">
        <title>Draft Genome Sequence of Erythromycin- and Oxytetracycline-Sensitive Nocardia seriolae Strain U-1 (NBRC 110359).</title>
        <authorList>
            <person name="Imajoh M."/>
            <person name="Sukeda M."/>
            <person name="Shimizu M."/>
            <person name="Yamane J."/>
            <person name="Ohnishi K."/>
            <person name="Oshima S."/>
        </authorList>
    </citation>
    <scope>NUCLEOTIDE SEQUENCE [LARGE SCALE GENOMIC DNA]</scope>
    <source>
        <strain evidence="3 4">U-1</strain>
    </source>
</reference>
<proteinExistence type="predicted"/>
<feature type="transmembrane region" description="Helical" evidence="1">
    <location>
        <begin position="83"/>
        <end position="105"/>
    </location>
</feature>
<feature type="transmembrane region" description="Helical" evidence="1">
    <location>
        <begin position="33"/>
        <end position="54"/>
    </location>
</feature>
<name>A0ABC9YPS8_9NOCA</name>
<reference evidence="2 5" key="3">
    <citation type="submission" date="2016-10" db="EMBL/GenBank/DDBJ databases">
        <title>Genome sequence of Nocardia seriolae strain EM150506, isolated from Anguila japonica.</title>
        <authorList>
            <person name="Han H.-J."/>
        </authorList>
    </citation>
    <scope>NUCLEOTIDE SEQUENCE [LARGE SCALE GENOMIC DNA]</scope>
    <source>
        <strain evidence="2 5">EM150506</strain>
    </source>
</reference>
<dbReference type="EMBL" id="CP017839">
    <property type="protein sequence ID" value="APB00520.1"/>
    <property type="molecule type" value="Genomic_DNA"/>
</dbReference>
<feature type="transmembrane region" description="Helical" evidence="1">
    <location>
        <begin position="126"/>
        <end position="147"/>
    </location>
</feature>
<reference evidence="4" key="1">
    <citation type="submission" date="2015-07" db="EMBL/GenBank/DDBJ databases">
        <title>Nocardia seriolae U-1 whole genome shotgun sequence.</title>
        <authorList>
            <person name="Imajoh M."/>
            <person name="Fukumoto Y."/>
            <person name="Sukeda M."/>
            <person name="Yamane J."/>
            <person name="Yamasaki K."/>
            <person name="Shimizu M."/>
            <person name="Ohnishi K."/>
            <person name="Oshima S."/>
        </authorList>
    </citation>
    <scope>NUCLEOTIDE SEQUENCE [LARGE SCALE GENOMIC DNA]</scope>
    <source>
        <strain evidence="4">U-1</strain>
    </source>
</reference>
<dbReference type="InterPro" id="IPR018723">
    <property type="entry name" value="DUF2254_membrane"/>
</dbReference>
<keyword evidence="1" id="KW-0812">Transmembrane</keyword>
<evidence type="ECO:0008006" key="6">
    <source>
        <dbReference type="Google" id="ProtNLM"/>
    </source>
</evidence>
<sequence>MIAEPGIGSSVRHSIFGSYLEFDRRREALRTNLWFVPTLEVIVAVGLFAVTYGLDRAVYRGALTIPEWVIGGTPDAARQTLTAVAAAIITVVGVVFSITIVALTLASTQFGPRMLRNFIRDRGTQLTLGTFVASFVYAIAALASVGADFVPHISTTVAIVSMVADLAMLIYFINHIAMAIQLPNVIAGIAAEVSIAIETNHVTSAASGPQRGLSPNELMRRLTESGGQVRVPASGYLQYIRHEKLVRMAAAENAVIHLPYRPGHFLTAGQVVAHVWPPEAAEPIAKNFARGQLAGPTRTLTQDISFGIDQIVEIALRALSPAVNDTFTALTCIDWLGDCLSRIAASWDPDPVRRDREGYVRVIATQVSYERLVQRAFEKIRQAGRGMPAVMIRQLDALTEIADRTTDPERLRVLLEQAAMIETSARESVTEESDRADVLRRYRTLVSPRGADLGR</sequence>
<evidence type="ECO:0000313" key="3">
    <source>
        <dbReference type="EMBL" id="GAP27068.1"/>
    </source>
</evidence>
<feature type="transmembrane region" description="Helical" evidence="1">
    <location>
        <begin position="153"/>
        <end position="173"/>
    </location>
</feature>
<keyword evidence="4" id="KW-1185">Reference proteome</keyword>
<evidence type="ECO:0000313" key="5">
    <source>
        <dbReference type="Proteomes" id="UP000180166"/>
    </source>
</evidence>
<organism evidence="3 4">
    <name type="scientific">Nocardia seriolae</name>
    <dbReference type="NCBI Taxonomy" id="37332"/>
    <lineage>
        <taxon>Bacteria</taxon>
        <taxon>Bacillati</taxon>
        <taxon>Actinomycetota</taxon>
        <taxon>Actinomycetes</taxon>
        <taxon>Mycobacteriales</taxon>
        <taxon>Nocardiaceae</taxon>
        <taxon>Nocardia</taxon>
    </lineage>
</organism>
<keyword evidence="1" id="KW-1133">Transmembrane helix</keyword>
<accession>A0ABC9YPS8</accession>
<dbReference type="KEGG" id="nsr:NS506_06484"/>
<dbReference type="RefSeq" id="WP_228102453.1">
    <property type="nucleotide sequence ID" value="NZ_AP028459.1"/>
</dbReference>
<evidence type="ECO:0000313" key="2">
    <source>
        <dbReference type="EMBL" id="APB00520.1"/>
    </source>
</evidence>
<dbReference type="EMBL" id="BBYQ01000013">
    <property type="protein sequence ID" value="GAP27068.1"/>
    <property type="molecule type" value="Genomic_DNA"/>
</dbReference>
<dbReference type="Proteomes" id="UP000037179">
    <property type="component" value="Unassembled WGS sequence"/>
</dbReference>
<protein>
    <recommendedName>
        <fullName evidence="6">DUF2254 domain-containing protein</fullName>
    </recommendedName>
</protein>
<gene>
    <name evidence="2" type="ORF">NS506_06484</name>
    <name evidence="3" type="ORF">NSK11_contig00013-0002</name>
</gene>